<reference evidence="3" key="1">
    <citation type="submission" date="2021-11" db="EMBL/GenBank/DDBJ databases">
        <title>Streptomyces corallinus and Kineosporia corallina sp. nov., two new coral-derived marine actinobacteria.</title>
        <authorList>
            <person name="Buangrab K."/>
            <person name="Sutthacheep M."/>
            <person name="Yeemin T."/>
            <person name="Harunari E."/>
            <person name="Igarashi Y."/>
            <person name="Sripreechasak P."/>
            <person name="Kanchanasin P."/>
            <person name="Tanasupawat S."/>
            <person name="Phongsopitanun W."/>
        </authorList>
    </citation>
    <scope>NUCLEOTIDE SEQUENCE</scope>
    <source>
        <strain evidence="3">JCM 31032</strain>
    </source>
</reference>
<keyword evidence="2" id="KW-1133">Transmembrane helix</keyword>
<sequence>MMVGFAVVTGWVIRSEEPDYWSFYLTGLLGYLTSLAELVSRYRDAPVVASVSLPGIAYLLVNIGAALAALHIVQRFGWDLGAGPDHEQFAQIFLAGFGATAVFRSSLLNITAGDHTVSVGPYAVLHVILTAADRAVDRERALARMRHVRRAMHGISFQHNADTMFTYTVATLQNPPPDEVARVSSKISSLRDAQNADIPDTAKSHILGFSLMALVGSKVLTQAAHHVRELRSVNSDPPGEATGGPEHRTIVLPDESAPTDDPATVVNNELRQTIEVVLAQQEPMLLRDLHRLTRAPLPDFTTLVSALVENETLTIEGAPGGERVSRTFRPPSASDIHPEPRSV</sequence>
<feature type="transmembrane region" description="Helical" evidence="2">
    <location>
        <begin position="20"/>
        <end position="39"/>
    </location>
</feature>
<keyword evidence="4" id="KW-1185">Reference proteome</keyword>
<dbReference type="AlphaFoldDB" id="A0A9X1T4S8"/>
<evidence type="ECO:0000313" key="4">
    <source>
        <dbReference type="Proteomes" id="UP001138997"/>
    </source>
</evidence>
<proteinExistence type="predicted"/>
<feature type="region of interest" description="Disordered" evidence="1">
    <location>
        <begin position="232"/>
        <end position="260"/>
    </location>
</feature>
<comment type="caution">
    <text evidence="3">The sequence shown here is derived from an EMBL/GenBank/DDBJ whole genome shotgun (WGS) entry which is preliminary data.</text>
</comment>
<dbReference type="EMBL" id="JAJOMB010000037">
    <property type="protein sequence ID" value="MCD5316948.1"/>
    <property type="molecule type" value="Genomic_DNA"/>
</dbReference>
<gene>
    <name evidence="3" type="ORF">LR394_39240</name>
</gene>
<keyword evidence="2" id="KW-0812">Transmembrane</keyword>
<protein>
    <recommendedName>
        <fullName evidence="5">DUF2637 domain-containing protein</fullName>
    </recommendedName>
</protein>
<accession>A0A9X1T4S8</accession>
<name>A0A9X1T4S8_9ACTN</name>
<dbReference type="Proteomes" id="UP001138997">
    <property type="component" value="Unassembled WGS sequence"/>
</dbReference>
<organism evidence="3 4">
    <name type="scientific">Kineosporia babensis</name>
    <dbReference type="NCBI Taxonomy" id="499548"/>
    <lineage>
        <taxon>Bacteria</taxon>
        <taxon>Bacillati</taxon>
        <taxon>Actinomycetota</taxon>
        <taxon>Actinomycetes</taxon>
        <taxon>Kineosporiales</taxon>
        <taxon>Kineosporiaceae</taxon>
        <taxon>Kineosporia</taxon>
    </lineage>
</organism>
<dbReference type="RefSeq" id="WP_231449800.1">
    <property type="nucleotide sequence ID" value="NZ_JAJOMB010000037.1"/>
</dbReference>
<feature type="region of interest" description="Disordered" evidence="1">
    <location>
        <begin position="318"/>
        <end position="343"/>
    </location>
</feature>
<evidence type="ECO:0000256" key="2">
    <source>
        <dbReference type="SAM" id="Phobius"/>
    </source>
</evidence>
<evidence type="ECO:0000256" key="1">
    <source>
        <dbReference type="SAM" id="MobiDB-lite"/>
    </source>
</evidence>
<evidence type="ECO:0008006" key="5">
    <source>
        <dbReference type="Google" id="ProtNLM"/>
    </source>
</evidence>
<evidence type="ECO:0000313" key="3">
    <source>
        <dbReference type="EMBL" id="MCD5316948.1"/>
    </source>
</evidence>
<feature type="transmembrane region" description="Helical" evidence="2">
    <location>
        <begin position="51"/>
        <end position="73"/>
    </location>
</feature>
<keyword evidence="2" id="KW-0472">Membrane</keyword>